<dbReference type="PANTHER" id="PTHR22777">
    <property type="entry name" value="HEMOLYSIN-RELATED"/>
    <property type="match status" value="1"/>
</dbReference>
<dbReference type="FunFam" id="3.10.580.10:FF:000002">
    <property type="entry name" value="Magnesium/cobalt efflux protein CorC"/>
    <property type="match status" value="1"/>
</dbReference>
<dbReference type="Pfam" id="PF03471">
    <property type="entry name" value="CorC_HlyC"/>
    <property type="match status" value="1"/>
</dbReference>
<comment type="caution">
    <text evidence="12">The sequence shown here is derived from an EMBL/GenBank/DDBJ whole genome shotgun (WGS) entry which is preliminary data.</text>
</comment>
<dbReference type="SMART" id="SM00116">
    <property type="entry name" value="CBS"/>
    <property type="match status" value="2"/>
</dbReference>
<evidence type="ECO:0000313" key="13">
    <source>
        <dbReference type="Proteomes" id="UP000273643"/>
    </source>
</evidence>
<dbReference type="InterPro" id="IPR005170">
    <property type="entry name" value="Transptr-assoc_dom"/>
</dbReference>
<reference evidence="12 13" key="1">
    <citation type="submission" date="2018-11" db="EMBL/GenBank/DDBJ databases">
        <title>Genomic Encyclopedia of Type Strains, Phase IV (KMG-IV): sequencing the most valuable type-strain genomes for metagenomic binning, comparative biology and taxonomic classification.</title>
        <authorList>
            <person name="Goeker M."/>
        </authorList>
    </citation>
    <scope>NUCLEOTIDE SEQUENCE [LARGE SCALE GENOMIC DNA]</scope>
    <source>
        <strain evidence="12 13">DSM 16974</strain>
    </source>
</reference>
<dbReference type="SUPFAM" id="SSF56176">
    <property type="entry name" value="FAD-binding/transporter-associated domain-like"/>
    <property type="match status" value="1"/>
</dbReference>
<dbReference type="InterPro" id="IPR054115">
    <property type="entry name" value="CorC_N"/>
</dbReference>
<dbReference type="InterPro" id="IPR046342">
    <property type="entry name" value="CBS_dom_sf"/>
</dbReference>
<dbReference type="Pfam" id="PF00571">
    <property type="entry name" value="CBS"/>
    <property type="match status" value="2"/>
</dbReference>
<keyword evidence="5 9" id="KW-0129">CBS domain</keyword>
<dbReference type="Pfam" id="PF21917">
    <property type="entry name" value="NMB0537_N"/>
    <property type="match status" value="1"/>
</dbReference>
<name>A0A3N1NZ71_9GAMM</name>
<dbReference type="EMBL" id="RJUK01000001">
    <property type="protein sequence ID" value="ROQ20691.1"/>
    <property type="molecule type" value="Genomic_DNA"/>
</dbReference>
<gene>
    <name evidence="12" type="ORF">EDC38_1304</name>
</gene>
<keyword evidence="3" id="KW-0677">Repeat</keyword>
<evidence type="ECO:0000256" key="4">
    <source>
        <dbReference type="ARBA" id="ARBA00022842"/>
    </source>
</evidence>
<evidence type="ECO:0000256" key="3">
    <source>
        <dbReference type="ARBA" id="ARBA00022737"/>
    </source>
</evidence>
<dbReference type="GO" id="GO:0005886">
    <property type="term" value="C:plasma membrane"/>
    <property type="evidence" value="ECO:0007669"/>
    <property type="project" value="TreeGrafter"/>
</dbReference>
<evidence type="ECO:0000256" key="1">
    <source>
        <dbReference type="ARBA" id="ARBA00006337"/>
    </source>
</evidence>
<dbReference type="InterPro" id="IPR036318">
    <property type="entry name" value="FAD-bd_PCMH-like_sf"/>
</dbReference>
<evidence type="ECO:0000256" key="8">
    <source>
        <dbReference type="ARBA" id="ARBA00040729"/>
    </source>
</evidence>
<feature type="domain" description="CBS" evidence="11">
    <location>
        <begin position="88"/>
        <end position="148"/>
    </location>
</feature>
<dbReference type="SUPFAM" id="SSF54631">
    <property type="entry name" value="CBS-domain pair"/>
    <property type="match status" value="1"/>
</dbReference>
<dbReference type="RefSeq" id="WP_024460706.1">
    <property type="nucleotide sequence ID" value="NZ_JBHYFO010000004.1"/>
</dbReference>
<keyword evidence="4" id="KW-0460">Magnesium</keyword>
<feature type="compositionally biased region" description="Basic and acidic residues" evidence="10">
    <location>
        <begin position="14"/>
        <end position="30"/>
    </location>
</feature>
<feature type="region of interest" description="Disordered" evidence="10">
    <location>
        <begin position="1"/>
        <end position="30"/>
    </location>
</feature>
<evidence type="ECO:0000259" key="11">
    <source>
        <dbReference type="PROSITE" id="PS51371"/>
    </source>
</evidence>
<keyword evidence="13" id="KW-1185">Reference proteome</keyword>
<dbReference type="PANTHER" id="PTHR22777:SF27">
    <property type="entry name" value="MAGNESIUM AND COBALT EFFLUX PROTEIN CORC"/>
    <property type="match status" value="1"/>
</dbReference>
<sequence>MNDDPPSSSLQTRYSDKADKTDRSDKTERADRSWLHKLMQAFNGEPQSREELLEIIKEAANNKLLDQEALSIIEGALDVSLLQARELMIPRSQIVAIRIDETPKEFLPKIIESGHSRFPVIGESFDDIKGILLAKDLLRMMLEENTDFSLESILRPANIIPESKRVNVLLREFREKRYHMALVIDEYGGIAGLLTIEDILEEIVGDIEDETDEEVSDEFIKRVSDTDFIVKALTPIDDFNDYFDAGLSEEDFDTIGGILMQEFGHLPKRNEVATIDNFQFRVLYADNRQIHLVRLTLIE</sequence>
<dbReference type="SMART" id="SM01091">
    <property type="entry name" value="CorC_HlyC"/>
    <property type="match status" value="1"/>
</dbReference>
<dbReference type="AlphaFoldDB" id="A0A3N1NZ71"/>
<dbReference type="GO" id="GO:0050660">
    <property type="term" value="F:flavin adenine dinucleotide binding"/>
    <property type="evidence" value="ECO:0007669"/>
    <property type="project" value="InterPro"/>
</dbReference>
<evidence type="ECO:0000256" key="10">
    <source>
        <dbReference type="SAM" id="MobiDB-lite"/>
    </source>
</evidence>
<evidence type="ECO:0000256" key="2">
    <source>
        <dbReference type="ARBA" id="ARBA00022448"/>
    </source>
</evidence>
<feature type="compositionally biased region" description="Polar residues" evidence="10">
    <location>
        <begin position="1"/>
        <end position="13"/>
    </location>
</feature>
<dbReference type="InterPro" id="IPR000644">
    <property type="entry name" value="CBS_dom"/>
</dbReference>
<keyword evidence="2" id="KW-0813">Transport</keyword>
<dbReference type="Gene3D" id="3.30.465.10">
    <property type="match status" value="1"/>
</dbReference>
<dbReference type="CDD" id="cd04590">
    <property type="entry name" value="CBS_pair_CorC_HlyC_assoc"/>
    <property type="match status" value="1"/>
</dbReference>
<keyword evidence="6" id="KW-0170">Cobalt</keyword>
<feature type="domain" description="CBS" evidence="11">
    <location>
        <begin position="153"/>
        <end position="210"/>
    </location>
</feature>
<accession>A0A3N1NZ71</accession>
<organism evidence="12 13">
    <name type="scientific">Marinimicrobium koreense</name>
    <dbReference type="NCBI Taxonomy" id="306545"/>
    <lineage>
        <taxon>Bacteria</taxon>
        <taxon>Pseudomonadati</taxon>
        <taxon>Pseudomonadota</taxon>
        <taxon>Gammaproteobacteria</taxon>
        <taxon>Cellvibrionales</taxon>
        <taxon>Cellvibrionaceae</taxon>
        <taxon>Marinimicrobium</taxon>
    </lineage>
</organism>
<dbReference type="InterPro" id="IPR016169">
    <property type="entry name" value="FAD-bd_PCMH_sub2"/>
</dbReference>
<evidence type="ECO:0000256" key="9">
    <source>
        <dbReference type="PROSITE-ProRule" id="PRU00703"/>
    </source>
</evidence>
<dbReference type="InterPro" id="IPR044751">
    <property type="entry name" value="Ion_transp-like_CBS"/>
</dbReference>
<dbReference type="Gene3D" id="3.10.580.10">
    <property type="entry name" value="CBS-domain"/>
    <property type="match status" value="1"/>
</dbReference>
<protein>
    <recommendedName>
        <fullName evidence="8">Magnesium and cobalt efflux protein CorC</fullName>
    </recommendedName>
</protein>
<proteinExistence type="inferred from homology"/>
<dbReference type="PROSITE" id="PS51371">
    <property type="entry name" value="CBS"/>
    <property type="match status" value="2"/>
</dbReference>
<evidence type="ECO:0000256" key="6">
    <source>
        <dbReference type="ARBA" id="ARBA00023285"/>
    </source>
</evidence>
<comment type="similarity">
    <text evidence="1">Belongs to the UPF0053 family.</text>
</comment>
<evidence type="ECO:0000256" key="5">
    <source>
        <dbReference type="ARBA" id="ARBA00023122"/>
    </source>
</evidence>
<evidence type="ECO:0000256" key="7">
    <source>
        <dbReference type="ARBA" id="ARBA00037273"/>
    </source>
</evidence>
<comment type="function">
    <text evidence="7">Plays a role in the transport of magnesium and cobalt ions.</text>
</comment>
<dbReference type="Proteomes" id="UP000273643">
    <property type="component" value="Unassembled WGS sequence"/>
</dbReference>
<evidence type="ECO:0000313" key="12">
    <source>
        <dbReference type="EMBL" id="ROQ20691.1"/>
    </source>
</evidence>